<accession>A0A0A9H3D0</accession>
<name>A0A0A9H3D0_ARUDO</name>
<organism evidence="2">
    <name type="scientific">Arundo donax</name>
    <name type="common">Giant reed</name>
    <name type="synonym">Donax arundinaceus</name>
    <dbReference type="NCBI Taxonomy" id="35708"/>
    <lineage>
        <taxon>Eukaryota</taxon>
        <taxon>Viridiplantae</taxon>
        <taxon>Streptophyta</taxon>
        <taxon>Embryophyta</taxon>
        <taxon>Tracheophyta</taxon>
        <taxon>Spermatophyta</taxon>
        <taxon>Magnoliopsida</taxon>
        <taxon>Liliopsida</taxon>
        <taxon>Poales</taxon>
        <taxon>Poaceae</taxon>
        <taxon>PACMAD clade</taxon>
        <taxon>Arundinoideae</taxon>
        <taxon>Arundineae</taxon>
        <taxon>Arundo</taxon>
    </lineage>
</organism>
<evidence type="ECO:0000256" key="1">
    <source>
        <dbReference type="SAM" id="MobiDB-lite"/>
    </source>
</evidence>
<reference evidence="2" key="2">
    <citation type="journal article" date="2015" name="Data Brief">
        <title>Shoot transcriptome of the giant reed, Arundo donax.</title>
        <authorList>
            <person name="Barrero R.A."/>
            <person name="Guerrero F.D."/>
            <person name="Moolhuijzen P."/>
            <person name="Goolsby J.A."/>
            <person name="Tidwell J."/>
            <person name="Bellgard S.E."/>
            <person name="Bellgard M.I."/>
        </authorList>
    </citation>
    <scope>NUCLEOTIDE SEQUENCE</scope>
    <source>
        <tissue evidence="2">Shoot tissue taken approximately 20 cm above the soil surface</tissue>
    </source>
</reference>
<feature type="region of interest" description="Disordered" evidence="1">
    <location>
        <begin position="43"/>
        <end position="65"/>
    </location>
</feature>
<evidence type="ECO:0000313" key="2">
    <source>
        <dbReference type="EMBL" id="JAE27383.1"/>
    </source>
</evidence>
<proteinExistence type="predicted"/>
<reference evidence="2" key="1">
    <citation type="submission" date="2014-09" db="EMBL/GenBank/DDBJ databases">
        <authorList>
            <person name="Magalhaes I.L.F."/>
            <person name="Oliveira U."/>
            <person name="Santos F.R."/>
            <person name="Vidigal T.H.D.A."/>
            <person name="Brescovit A.D."/>
            <person name="Santos A.J."/>
        </authorList>
    </citation>
    <scope>NUCLEOTIDE SEQUENCE</scope>
    <source>
        <tissue evidence="2">Shoot tissue taken approximately 20 cm above the soil surface</tissue>
    </source>
</reference>
<dbReference type="AlphaFoldDB" id="A0A0A9H3D0"/>
<sequence length="65" mass="7557">MVPQSTRRSCQRQNSKTVLQQKRPMNLKMMSNRMEERCEPTNFKKAADNTLNLDQPNESASISEQ</sequence>
<feature type="compositionally biased region" description="Polar residues" evidence="1">
    <location>
        <begin position="49"/>
        <end position="65"/>
    </location>
</feature>
<protein>
    <submittedName>
        <fullName evidence="2">Uncharacterized protein</fullName>
    </submittedName>
</protein>
<dbReference type="EMBL" id="GBRH01170513">
    <property type="protein sequence ID" value="JAE27383.1"/>
    <property type="molecule type" value="Transcribed_RNA"/>
</dbReference>